<organism evidence="9 10">
    <name type="scientific">Onchocerca volvulus</name>
    <dbReference type="NCBI Taxonomy" id="6282"/>
    <lineage>
        <taxon>Eukaryota</taxon>
        <taxon>Metazoa</taxon>
        <taxon>Ecdysozoa</taxon>
        <taxon>Nematoda</taxon>
        <taxon>Chromadorea</taxon>
        <taxon>Rhabditida</taxon>
        <taxon>Spirurina</taxon>
        <taxon>Spiruromorpha</taxon>
        <taxon>Filarioidea</taxon>
        <taxon>Onchocercidae</taxon>
        <taxon>Onchocerca</taxon>
    </lineage>
</organism>
<feature type="transmembrane region" description="Helical" evidence="7">
    <location>
        <begin position="274"/>
        <end position="292"/>
    </location>
</feature>
<comment type="similarity">
    <text evidence="2">Belongs to the chloride channel MCLC family.</text>
</comment>
<feature type="transmembrane region" description="Helical" evidence="7">
    <location>
        <begin position="155"/>
        <end position="180"/>
    </location>
</feature>
<evidence type="ECO:0000256" key="3">
    <source>
        <dbReference type="ARBA" id="ARBA00015571"/>
    </source>
</evidence>
<keyword evidence="5 7" id="KW-1133">Transmembrane helix</keyword>
<dbReference type="Proteomes" id="UP000024404">
    <property type="component" value="Unassembled WGS sequence"/>
</dbReference>
<feature type="chain" id="PRO_5035814768" description="Chloride channel CLIC-like protein 1" evidence="8">
    <location>
        <begin position="18"/>
        <end position="379"/>
    </location>
</feature>
<proteinExistence type="inferred from homology"/>
<accession>A0A8R1TRE9</accession>
<evidence type="ECO:0000256" key="4">
    <source>
        <dbReference type="ARBA" id="ARBA00022692"/>
    </source>
</evidence>
<dbReference type="EMBL" id="CMVM020000076">
    <property type="status" value="NOT_ANNOTATED_CDS"/>
    <property type="molecule type" value="Genomic_DNA"/>
</dbReference>
<dbReference type="EnsemblMetazoa" id="OVOC2826.1">
    <property type="protein sequence ID" value="OVOC2826.1"/>
    <property type="gene ID" value="WBGene00239635"/>
</dbReference>
<evidence type="ECO:0000256" key="6">
    <source>
        <dbReference type="ARBA" id="ARBA00023136"/>
    </source>
</evidence>
<keyword evidence="6 7" id="KW-0472">Membrane</keyword>
<keyword evidence="10" id="KW-1185">Reference proteome</keyword>
<evidence type="ECO:0000256" key="1">
    <source>
        <dbReference type="ARBA" id="ARBA00004141"/>
    </source>
</evidence>
<dbReference type="PANTHER" id="PTHR34093:SF1">
    <property type="entry name" value="CHLORIDE CHANNEL CLIC-LIKE PROTEIN 1"/>
    <property type="match status" value="1"/>
</dbReference>
<protein>
    <recommendedName>
        <fullName evidence="3">Chloride channel CLIC-like protein 1</fullName>
    </recommendedName>
</protein>
<evidence type="ECO:0000313" key="9">
    <source>
        <dbReference type="EnsemblMetazoa" id="OVOC2826.1"/>
    </source>
</evidence>
<evidence type="ECO:0000313" key="10">
    <source>
        <dbReference type="Proteomes" id="UP000024404"/>
    </source>
</evidence>
<dbReference type="GO" id="GO:0005254">
    <property type="term" value="F:chloride channel activity"/>
    <property type="evidence" value="ECO:0007669"/>
    <property type="project" value="TreeGrafter"/>
</dbReference>
<feature type="signal peptide" evidence="8">
    <location>
        <begin position="1"/>
        <end position="17"/>
    </location>
</feature>
<reference evidence="10" key="1">
    <citation type="submission" date="2013-10" db="EMBL/GenBank/DDBJ databases">
        <title>Genome sequencing of Onchocerca volvulus.</title>
        <authorList>
            <person name="Cotton J."/>
            <person name="Tsai J."/>
            <person name="Stanley E."/>
            <person name="Tracey A."/>
            <person name="Holroyd N."/>
            <person name="Lustigman S."/>
            <person name="Berriman M."/>
        </authorList>
    </citation>
    <scope>NUCLEOTIDE SEQUENCE</scope>
</reference>
<evidence type="ECO:0000256" key="2">
    <source>
        <dbReference type="ARBA" id="ARBA00005944"/>
    </source>
</evidence>
<keyword evidence="8" id="KW-0732">Signal</keyword>
<comment type="subcellular location">
    <subcellularLocation>
        <location evidence="1">Membrane</location>
        <topology evidence="1">Multi-pass membrane protein</topology>
    </subcellularLocation>
</comment>
<keyword evidence="4 7" id="KW-0812">Transmembrane</keyword>
<dbReference type="GO" id="GO:0005783">
    <property type="term" value="C:endoplasmic reticulum"/>
    <property type="evidence" value="ECO:0007669"/>
    <property type="project" value="TreeGrafter"/>
</dbReference>
<evidence type="ECO:0000256" key="5">
    <source>
        <dbReference type="ARBA" id="ARBA00022989"/>
    </source>
</evidence>
<dbReference type="PANTHER" id="PTHR34093">
    <property type="entry name" value="CHLORIDE CHANNEL CLIC-LIKE PROTEIN 1"/>
    <property type="match status" value="1"/>
</dbReference>
<dbReference type="OMA" id="ECEQHYK"/>
<evidence type="ECO:0000256" key="7">
    <source>
        <dbReference type="SAM" id="Phobius"/>
    </source>
</evidence>
<name>A0A8R1TRE9_ONCVO</name>
<reference evidence="9" key="2">
    <citation type="submission" date="2022-06" db="UniProtKB">
        <authorList>
            <consortium name="EnsemblMetazoa"/>
        </authorList>
    </citation>
    <scope>IDENTIFICATION</scope>
</reference>
<dbReference type="GO" id="GO:0016020">
    <property type="term" value="C:membrane"/>
    <property type="evidence" value="ECO:0007669"/>
    <property type="project" value="UniProtKB-SubCell"/>
</dbReference>
<sequence>MLLFMVYLNLFLLGFNGENIDLDLHIDQENWIDPNDPFASSSFCTKNTLDQLALCQANLKKCLKVEDHTENHYIQDSTLKHIVRNFLHRMNVDIDKAKRVDRTVEIYLDADSLVILKKYLNSKDETITMREQVREIMEELIVPLHYEDPSFVKHAFNMIVTFLPLLNAVLLAPALANIAARMSRAEKSLTEKCKAENFLSTVLDIVSGLFVLKQENECEQHYKDLYVDPIYEIAPLDVICEVLSNFVFTSLGVFGRHFNIFFNEFFRDSPLHFIVLKAITFFFLIVVLLFWLGGYRIRTFMATLEPSGTTHTMSRLLQPIECRSSDERPKIESLESRLTPLRINLKSNRDAVSTNIRRRSLSTSRLKHVEVPISDTGEI</sequence>
<evidence type="ECO:0000256" key="8">
    <source>
        <dbReference type="SAM" id="SignalP"/>
    </source>
</evidence>
<dbReference type="AlphaFoldDB" id="A0A8R1TRE9"/>
<dbReference type="InterPro" id="IPR009231">
    <property type="entry name" value="Chloride_chnl_CLIC-like"/>
</dbReference>
<feature type="transmembrane region" description="Helical" evidence="7">
    <location>
        <begin position="233"/>
        <end position="254"/>
    </location>
</feature>